<sequence>MAAAPGTVHVRDSKNLRGPRLAFAPSAWAGFVSFASASGA</sequence>
<keyword evidence="3" id="KW-1185">Reference proteome</keyword>
<dbReference type="AlphaFoldDB" id="F3NMK0"/>
<dbReference type="STRING" id="996637.SGM_4364"/>
<accession>F3NMK0</accession>
<dbReference type="EMBL" id="AEYX01000041">
    <property type="protein sequence ID" value="EGG45036.1"/>
    <property type="molecule type" value="Genomic_DNA"/>
</dbReference>
<feature type="domain" description="DUF397" evidence="1">
    <location>
        <begin position="2"/>
        <end position="34"/>
    </location>
</feature>
<organism evidence="2 3">
    <name type="scientific">Streptomyces griseoaurantiacus M045</name>
    <dbReference type="NCBI Taxonomy" id="996637"/>
    <lineage>
        <taxon>Bacteria</taxon>
        <taxon>Bacillati</taxon>
        <taxon>Actinomycetota</taxon>
        <taxon>Actinomycetes</taxon>
        <taxon>Kitasatosporales</taxon>
        <taxon>Streptomycetaceae</taxon>
        <taxon>Streptomyces</taxon>
        <taxon>Streptomyces aurantiacus group</taxon>
    </lineage>
</organism>
<evidence type="ECO:0000259" key="1">
    <source>
        <dbReference type="Pfam" id="PF04149"/>
    </source>
</evidence>
<dbReference type="Pfam" id="PF04149">
    <property type="entry name" value="DUF397"/>
    <property type="match status" value="1"/>
</dbReference>
<gene>
    <name evidence="2" type="ORF">SGM_4364</name>
</gene>
<proteinExistence type="predicted"/>
<protein>
    <recommendedName>
        <fullName evidence="1">DUF397 domain-containing protein</fullName>
    </recommendedName>
</protein>
<reference evidence="2 3" key="1">
    <citation type="journal article" date="2011" name="J. Bacteriol.">
        <title>Draft genome sequence of the marine bacterium Streptomyces griseoaurantiacus M045, which produces novel manumycin-type antibiotics with a pABA core component.</title>
        <authorList>
            <person name="Li F."/>
            <person name="Jiang P."/>
            <person name="Zheng H."/>
            <person name="Wang S."/>
            <person name="Zhao G."/>
            <person name="Qin S."/>
            <person name="Liu Z."/>
        </authorList>
    </citation>
    <scope>NUCLEOTIDE SEQUENCE [LARGE SCALE GENOMIC DNA]</scope>
    <source>
        <strain evidence="2 3">M045</strain>
    </source>
</reference>
<name>F3NMK0_9ACTN</name>
<evidence type="ECO:0000313" key="3">
    <source>
        <dbReference type="Proteomes" id="UP000003022"/>
    </source>
</evidence>
<evidence type="ECO:0000313" key="2">
    <source>
        <dbReference type="EMBL" id="EGG45036.1"/>
    </source>
</evidence>
<comment type="caution">
    <text evidence="2">The sequence shown here is derived from an EMBL/GenBank/DDBJ whole genome shotgun (WGS) entry which is preliminary data.</text>
</comment>
<dbReference type="Proteomes" id="UP000003022">
    <property type="component" value="Unassembled WGS sequence"/>
</dbReference>
<dbReference type="InterPro" id="IPR007278">
    <property type="entry name" value="DUF397"/>
</dbReference>